<keyword evidence="6" id="KW-0411">Iron-sulfur</keyword>
<keyword evidence="1" id="KW-0004">4Fe-4S</keyword>
<evidence type="ECO:0000256" key="2">
    <source>
        <dbReference type="ARBA" id="ARBA00022617"/>
    </source>
</evidence>
<evidence type="ECO:0000259" key="7">
    <source>
        <dbReference type="Pfam" id="PF03460"/>
    </source>
</evidence>
<feature type="domain" description="Nitrite/Sulfite reductase ferredoxin-like" evidence="7">
    <location>
        <begin position="32"/>
        <end position="78"/>
    </location>
</feature>
<keyword evidence="5" id="KW-0408">Iron</keyword>
<dbReference type="GO" id="GO:0051539">
    <property type="term" value="F:4 iron, 4 sulfur cluster binding"/>
    <property type="evidence" value="ECO:0007669"/>
    <property type="project" value="UniProtKB-KW"/>
</dbReference>
<reference evidence="8 9" key="1">
    <citation type="submission" date="2017-07" db="EMBL/GenBank/DDBJ databases">
        <title>Draft whole genome sequences of clinical Proprionibacteriaceae strains.</title>
        <authorList>
            <person name="Bernier A.-M."/>
            <person name="Bernard K."/>
            <person name="Domingo M.-C."/>
        </authorList>
    </citation>
    <scope>NUCLEOTIDE SEQUENCE [LARGE SCALE GENOMIC DNA]</scope>
    <source>
        <strain evidence="8 9">NML 130396</strain>
    </source>
</reference>
<protein>
    <submittedName>
        <fullName evidence="8">Precorrin-3B synthase</fullName>
    </submittedName>
</protein>
<dbReference type="SUPFAM" id="SSF55124">
    <property type="entry name" value="Nitrite/Sulfite reductase N-terminal domain-like"/>
    <property type="match status" value="2"/>
</dbReference>
<dbReference type="AlphaFoldDB" id="A0A255H9Y7"/>
<evidence type="ECO:0000256" key="6">
    <source>
        <dbReference type="ARBA" id="ARBA00023014"/>
    </source>
</evidence>
<keyword evidence="3" id="KW-0479">Metal-binding</keyword>
<dbReference type="Gene3D" id="3.90.480.10">
    <property type="entry name" value="Sulfite Reductase Hemoprotein,Domain 2"/>
    <property type="match status" value="1"/>
</dbReference>
<dbReference type="GO" id="GO:0046872">
    <property type="term" value="F:metal ion binding"/>
    <property type="evidence" value="ECO:0007669"/>
    <property type="project" value="UniProtKB-KW"/>
</dbReference>
<keyword evidence="9" id="KW-1185">Reference proteome</keyword>
<organism evidence="8 9">
    <name type="scientific">Enemella dayhoffiae</name>
    <dbReference type="NCBI Taxonomy" id="2016507"/>
    <lineage>
        <taxon>Bacteria</taxon>
        <taxon>Bacillati</taxon>
        <taxon>Actinomycetota</taxon>
        <taxon>Actinomycetes</taxon>
        <taxon>Propionibacteriales</taxon>
        <taxon>Propionibacteriaceae</taxon>
        <taxon>Enemella</taxon>
    </lineage>
</organism>
<dbReference type="RefSeq" id="WP_094362976.1">
    <property type="nucleotide sequence ID" value="NZ_NMVQ01000005.1"/>
</dbReference>
<name>A0A255H9Y7_9ACTN</name>
<dbReference type="InterPro" id="IPR005117">
    <property type="entry name" value="NiRdtase/SiRdtase_haem-b_fer"/>
</dbReference>
<evidence type="ECO:0000256" key="4">
    <source>
        <dbReference type="ARBA" id="ARBA00023002"/>
    </source>
</evidence>
<dbReference type="PANTHER" id="PTHR32439">
    <property type="entry name" value="FERREDOXIN--NITRITE REDUCTASE, CHLOROPLASTIC"/>
    <property type="match status" value="1"/>
</dbReference>
<accession>A0A255H9Y7</accession>
<keyword evidence="4" id="KW-0560">Oxidoreductase</keyword>
<dbReference type="InterPro" id="IPR045854">
    <property type="entry name" value="NO2/SO3_Rdtase_4Fe4S_sf"/>
</dbReference>
<dbReference type="Gene3D" id="3.90.480.20">
    <property type="match status" value="1"/>
</dbReference>
<dbReference type="Proteomes" id="UP000216311">
    <property type="component" value="Unassembled WGS sequence"/>
</dbReference>
<evidence type="ECO:0000256" key="3">
    <source>
        <dbReference type="ARBA" id="ARBA00022723"/>
    </source>
</evidence>
<comment type="caution">
    <text evidence="8">The sequence shown here is derived from an EMBL/GenBank/DDBJ whole genome shotgun (WGS) entry which is preliminary data.</text>
</comment>
<keyword evidence="2" id="KW-0349">Heme</keyword>
<gene>
    <name evidence="8" type="ORF">CGZ93_04555</name>
</gene>
<dbReference type="PANTHER" id="PTHR32439:SF9">
    <property type="entry name" value="BLR3264 PROTEIN"/>
    <property type="match status" value="1"/>
</dbReference>
<evidence type="ECO:0000313" key="8">
    <source>
        <dbReference type="EMBL" id="OYO24096.1"/>
    </source>
</evidence>
<sequence>MSPAPTNPLPISPDRERADLCPGLLRTFAAEDGQIVRLRAPGGRIATATLQRLSRLSPAGFVQLTSRGNLQLRALPDPVPEEVRAAVLSSGLLPSASHERVRNIVCSPLTGLAGGLADVQPLVTELDRRLCANPELAELPGRFLFVFDDGRGDVITEPFDLAVRLIAADRAEVRQGGHDVGLRVPPGEAVGTLLELARRFQRLRSGLDPVPWQVRELDSPVPAEGLVRLPAAAAGPQPEPGVHEEHLVVGLPLGRLTPDQADALAAVAEQVVLTPWRSIVIPVGAGHPERLAAAGLSVDPDDPWGSVSACTGRPGCARSAIATLPLAREVVDRLPGRPALPVHLSGCERRCGAPRRKHHDLVAPQSADQVLAVVRESRP</sequence>
<dbReference type="OrthoDB" id="105450at2"/>
<evidence type="ECO:0000256" key="1">
    <source>
        <dbReference type="ARBA" id="ARBA00022485"/>
    </source>
</evidence>
<evidence type="ECO:0000313" key="9">
    <source>
        <dbReference type="Proteomes" id="UP000216311"/>
    </source>
</evidence>
<dbReference type="InterPro" id="IPR036136">
    <property type="entry name" value="Nit/Sulf_reduc_fer-like_dom_sf"/>
</dbReference>
<dbReference type="SUPFAM" id="SSF56014">
    <property type="entry name" value="Nitrite and sulphite reductase 4Fe-4S domain-like"/>
    <property type="match status" value="2"/>
</dbReference>
<dbReference type="Pfam" id="PF03460">
    <property type="entry name" value="NIR_SIR_ferr"/>
    <property type="match status" value="1"/>
</dbReference>
<dbReference type="EMBL" id="NMVQ01000005">
    <property type="protein sequence ID" value="OYO24096.1"/>
    <property type="molecule type" value="Genomic_DNA"/>
</dbReference>
<evidence type="ECO:0000256" key="5">
    <source>
        <dbReference type="ARBA" id="ARBA00023004"/>
    </source>
</evidence>
<dbReference type="Gene3D" id="3.30.413.10">
    <property type="entry name" value="Sulfite Reductase Hemoprotein, domain 1"/>
    <property type="match status" value="2"/>
</dbReference>
<dbReference type="InterPro" id="IPR051329">
    <property type="entry name" value="NIR_SIR_4Fe-4S"/>
</dbReference>
<proteinExistence type="predicted"/>
<dbReference type="GO" id="GO:0016491">
    <property type="term" value="F:oxidoreductase activity"/>
    <property type="evidence" value="ECO:0007669"/>
    <property type="project" value="UniProtKB-KW"/>
</dbReference>